<evidence type="ECO:0000313" key="7">
    <source>
        <dbReference type="Proteomes" id="UP000185766"/>
    </source>
</evidence>
<accession>A0A1H7MQM9</accession>
<dbReference type="PANTHER" id="PTHR30055">
    <property type="entry name" value="HTH-TYPE TRANSCRIPTIONAL REGULATOR RUTR"/>
    <property type="match status" value="1"/>
</dbReference>
<dbReference type="InterPro" id="IPR041669">
    <property type="entry name" value="TetR_C_15"/>
</dbReference>
<reference evidence="6 7" key="1">
    <citation type="submission" date="2016-10" db="EMBL/GenBank/DDBJ databases">
        <authorList>
            <person name="de Groot N.N."/>
        </authorList>
    </citation>
    <scope>NUCLEOTIDE SEQUENCE [LARGE SCALE GENOMIC DNA]</scope>
    <source>
        <strain evidence="6 7">JCM 19513</strain>
    </source>
</reference>
<sequence>MGQQESLEVSAGLRINPRQQRAHEKIERILDALASLLHSQDAAALSMAAIAREAGMPPPTLYHYFPDKLAVLMALAERTMQRVDSQAEAALAPFRLSGGHDVDCAALVASIYQAYRTEPGYVQVLRACNSSQELKQIAEQSNQRMADVLVQVFASSLPEAAQVGVRRIALMMAQSCQVHLDMALSQTDDGEAAAIVQEAGNMIEVLYQHYRVAYLGSAAR</sequence>
<dbReference type="Proteomes" id="UP000185766">
    <property type="component" value="Unassembled WGS sequence"/>
</dbReference>
<protein>
    <submittedName>
        <fullName evidence="6">Transcriptional regulator, TetR family</fullName>
    </submittedName>
</protein>
<evidence type="ECO:0000256" key="3">
    <source>
        <dbReference type="ARBA" id="ARBA00023163"/>
    </source>
</evidence>
<dbReference type="EMBL" id="FOAS01000008">
    <property type="protein sequence ID" value="SEL13379.1"/>
    <property type="molecule type" value="Genomic_DNA"/>
</dbReference>
<dbReference type="Pfam" id="PF17918">
    <property type="entry name" value="TetR_C_15"/>
    <property type="match status" value="1"/>
</dbReference>
<keyword evidence="7" id="KW-1185">Reference proteome</keyword>
<dbReference type="Gene3D" id="1.10.357.10">
    <property type="entry name" value="Tetracycline Repressor, domain 2"/>
    <property type="match status" value="1"/>
</dbReference>
<dbReference type="InterPro" id="IPR009057">
    <property type="entry name" value="Homeodomain-like_sf"/>
</dbReference>
<dbReference type="STRING" id="1429083.GCA_001885685_00061"/>
<dbReference type="GO" id="GO:0000976">
    <property type="term" value="F:transcription cis-regulatory region binding"/>
    <property type="evidence" value="ECO:0007669"/>
    <property type="project" value="TreeGrafter"/>
</dbReference>
<dbReference type="RefSeq" id="WP_074867638.1">
    <property type="nucleotide sequence ID" value="NZ_FOAS01000008.1"/>
</dbReference>
<organism evidence="6 7">
    <name type="scientific">Atopomonas hussainii</name>
    <dbReference type="NCBI Taxonomy" id="1429083"/>
    <lineage>
        <taxon>Bacteria</taxon>
        <taxon>Pseudomonadati</taxon>
        <taxon>Pseudomonadota</taxon>
        <taxon>Gammaproteobacteria</taxon>
        <taxon>Pseudomonadales</taxon>
        <taxon>Pseudomonadaceae</taxon>
        <taxon>Atopomonas</taxon>
    </lineage>
</organism>
<evidence type="ECO:0000256" key="2">
    <source>
        <dbReference type="ARBA" id="ARBA00023125"/>
    </source>
</evidence>
<dbReference type="PANTHER" id="PTHR30055:SF234">
    <property type="entry name" value="HTH-TYPE TRANSCRIPTIONAL REGULATOR BETI"/>
    <property type="match status" value="1"/>
</dbReference>
<dbReference type="AlphaFoldDB" id="A0A1H7MQM9"/>
<dbReference type="InterPro" id="IPR050109">
    <property type="entry name" value="HTH-type_TetR-like_transc_reg"/>
</dbReference>
<feature type="domain" description="HTH tetR-type" evidence="5">
    <location>
        <begin position="23"/>
        <end position="83"/>
    </location>
</feature>
<evidence type="ECO:0000313" key="6">
    <source>
        <dbReference type="EMBL" id="SEL13379.1"/>
    </source>
</evidence>
<gene>
    <name evidence="6" type="ORF">SAMN05216214_108153</name>
</gene>
<evidence type="ECO:0000256" key="4">
    <source>
        <dbReference type="PROSITE-ProRule" id="PRU00335"/>
    </source>
</evidence>
<feature type="DNA-binding region" description="H-T-H motif" evidence="4">
    <location>
        <begin position="46"/>
        <end position="65"/>
    </location>
</feature>
<evidence type="ECO:0000259" key="5">
    <source>
        <dbReference type="PROSITE" id="PS50977"/>
    </source>
</evidence>
<keyword evidence="1" id="KW-0805">Transcription regulation</keyword>
<dbReference type="InterPro" id="IPR001647">
    <property type="entry name" value="HTH_TetR"/>
</dbReference>
<dbReference type="PROSITE" id="PS50977">
    <property type="entry name" value="HTH_TETR_2"/>
    <property type="match status" value="1"/>
</dbReference>
<dbReference type="Pfam" id="PF00440">
    <property type="entry name" value="TetR_N"/>
    <property type="match status" value="1"/>
</dbReference>
<keyword evidence="3" id="KW-0804">Transcription</keyword>
<proteinExistence type="predicted"/>
<name>A0A1H7MQM9_9GAMM</name>
<dbReference type="GO" id="GO:0003700">
    <property type="term" value="F:DNA-binding transcription factor activity"/>
    <property type="evidence" value="ECO:0007669"/>
    <property type="project" value="TreeGrafter"/>
</dbReference>
<keyword evidence="2 4" id="KW-0238">DNA-binding</keyword>
<dbReference type="PRINTS" id="PR00455">
    <property type="entry name" value="HTHTETR"/>
</dbReference>
<dbReference type="SUPFAM" id="SSF46689">
    <property type="entry name" value="Homeodomain-like"/>
    <property type="match status" value="1"/>
</dbReference>
<evidence type="ECO:0000256" key="1">
    <source>
        <dbReference type="ARBA" id="ARBA00023015"/>
    </source>
</evidence>